<dbReference type="GO" id="GO:0004222">
    <property type="term" value="F:metalloendopeptidase activity"/>
    <property type="evidence" value="ECO:0007669"/>
    <property type="project" value="UniProtKB-EC"/>
</dbReference>
<keyword evidence="4 10" id="KW-0378">Hydrolase</keyword>
<keyword evidence="6" id="KW-0482">Metalloprotease</keyword>
<evidence type="ECO:0000259" key="7">
    <source>
        <dbReference type="Pfam" id="PF05193"/>
    </source>
</evidence>
<dbReference type="FunFam" id="3.30.830.10:FF:000005">
    <property type="entry name" value="nardilysin isoform X1"/>
    <property type="match status" value="1"/>
</dbReference>
<keyword evidence="11" id="KW-1185">Reference proteome</keyword>
<gene>
    <name evidence="10" type="primary">NRD1</name>
    <name evidence="10" type="ORF">SK128_000435</name>
</gene>
<evidence type="ECO:0000259" key="9">
    <source>
        <dbReference type="Pfam" id="PF22456"/>
    </source>
</evidence>
<proteinExistence type="inferred from homology"/>
<dbReference type="Pfam" id="PF16187">
    <property type="entry name" value="Peptidase_M16_M"/>
    <property type="match status" value="1"/>
</dbReference>
<dbReference type="Proteomes" id="UP001381693">
    <property type="component" value="Unassembled WGS sequence"/>
</dbReference>
<evidence type="ECO:0000256" key="1">
    <source>
        <dbReference type="ARBA" id="ARBA00007261"/>
    </source>
</evidence>
<feature type="domain" description="Peptidase M16 C-terminal" evidence="7">
    <location>
        <begin position="47"/>
        <end position="229"/>
    </location>
</feature>
<dbReference type="Pfam" id="PF05193">
    <property type="entry name" value="Peptidase_M16_C"/>
    <property type="match status" value="1"/>
</dbReference>
<accession>A0AAN8X8E8</accession>
<evidence type="ECO:0000256" key="5">
    <source>
        <dbReference type="ARBA" id="ARBA00022833"/>
    </source>
</evidence>
<evidence type="ECO:0000256" key="2">
    <source>
        <dbReference type="ARBA" id="ARBA00022670"/>
    </source>
</evidence>
<evidence type="ECO:0000259" key="8">
    <source>
        <dbReference type="Pfam" id="PF16187"/>
    </source>
</evidence>
<evidence type="ECO:0000256" key="3">
    <source>
        <dbReference type="ARBA" id="ARBA00022723"/>
    </source>
</evidence>
<reference evidence="10 11" key="1">
    <citation type="submission" date="2023-11" db="EMBL/GenBank/DDBJ databases">
        <title>Halocaridina rubra genome assembly.</title>
        <authorList>
            <person name="Smith C."/>
        </authorList>
    </citation>
    <scope>NUCLEOTIDE SEQUENCE [LARGE SCALE GENOMIC DNA]</scope>
    <source>
        <strain evidence="10">EP-1</strain>
        <tissue evidence="10">Whole</tissue>
    </source>
</reference>
<comment type="similarity">
    <text evidence="1">Belongs to the peptidase M16 family.</text>
</comment>
<dbReference type="PANTHER" id="PTHR43690">
    <property type="entry name" value="NARDILYSIN"/>
    <property type="match status" value="1"/>
</dbReference>
<dbReference type="InterPro" id="IPR011249">
    <property type="entry name" value="Metalloenz_LuxS/M16"/>
</dbReference>
<dbReference type="EMBL" id="JAXCGZ010007966">
    <property type="protein sequence ID" value="KAK7078176.1"/>
    <property type="molecule type" value="Genomic_DNA"/>
</dbReference>
<dbReference type="Pfam" id="PF22456">
    <property type="entry name" value="PqqF-like_C_4"/>
    <property type="match status" value="1"/>
</dbReference>
<evidence type="ECO:0000256" key="6">
    <source>
        <dbReference type="ARBA" id="ARBA00023049"/>
    </source>
</evidence>
<dbReference type="InterPro" id="IPR007863">
    <property type="entry name" value="Peptidase_M16_C"/>
</dbReference>
<dbReference type="Gene3D" id="3.30.830.10">
    <property type="entry name" value="Metalloenzyme, LuxS/M16 peptidase-like"/>
    <property type="match status" value="4"/>
</dbReference>
<dbReference type="GO" id="GO:0046872">
    <property type="term" value="F:metal ion binding"/>
    <property type="evidence" value="ECO:0007669"/>
    <property type="project" value="UniProtKB-KW"/>
</dbReference>
<keyword evidence="2" id="KW-0645">Protease</keyword>
<keyword evidence="3" id="KW-0479">Metal-binding</keyword>
<dbReference type="InterPro" id="IPR050626">
    <property type="entry name" value="Peptidase_M16"/>
</dbReference>
<name>A0AAN8X8E8_HALRR</name>
<keyword evidence="5" id="KW-0862">Zinc</keyword>
<dbReference type="EC" id="3.4.24.61" evidence="10"/>
<feature type="domain" description="Peptidase M16 middle/third" evidence="8">
    <location>
        <begin position="235"/>
        <end position="518"/>
    </location>
</feature>
<protein>
    <submittedName>
        <fullName evidence="10">Nrd1 complex RNA-binding subunit</fullName>
        <ecNumber evidence="10">3.4.24.61</ecNumber>
    </submittedName>
</protein>
<dbReference type="SUPFAM" id="SSF63411">
    <property type="entry name" value="LuxS/MPP-like metallohydrolase"/>
    <property type="match status" value="4"/>
</dbReference>
<dbReference type="GO" id="GO:0006508">
    <property type="term" value="P:proteolysis"/>
    <property type="evidence" value="ECO:0007669"/>
    <property type="project" value="UniProtKB-KW"/>
</dbReference>
<feature type="domain" description="Coenzyme PQQ synthesis protein F-like C-terminal lobe" evidence="9">
    <location>
        <begin position="626"/>
        <end position="725"/>
    </location>
</feature>
<evidence type="ECO:0000256" key="4">
    <source>
        <dbReference type="ARBA" id="ARBA00022801"/>
    </source>
</evidence>
<evidence type="ECO:0000313" key="10">
    <source>
        <dbReference type="EMBL" id="KAK7078176.1"/>
    </source>
</evidence>
<dbReference type="InterPro" id="IPR032632">
    <property type="entry name" value="Peptidase_M16_M"/>
</dbReference>
<dbReference type="InterPro" id="IPR054734">
    <property type="entry name" value="PqqF-like_C_4"/>
</dbReference>
<organism evidence="10 11">
    <name type="scientific">Halocaridina rubra</name>
    <name type="common">Hawaiian red shrimp</name>
    <dbReference type="NCBI Taxonomy" id="373956"/>
    <lineage>
        <taxon>Eukaryota</taxon>
        <taxon>Metazoa</taxon>
        <taxon>Ecdysozoa</taxon>
        <taxon>Arthropoda</taxon>
        <taxon>Crustacea</taxon>
        <taxon>Multicrustacea</taxon>
        <taxon>Malacostraca</taxon>
        <taxon>Eumalacostraca</taxon>
        <taxon>Eucarida</taxon>
        <taxon>Decapoda</taxon>
        <taxon>Pleocyemata</taxon>
        <taxon>Caridea</taxon>
        <taxon>Atyoidea</taxon>
        <taxon>Atyidae</taxon>
        <taxon>Halocaridina</taxon>
    </lineage>
</organism>
<sequence>MAQLEDAMRAQQLFASIAADDHPMCKFTWGNESTLNTGIPDEELHKKLNDLRLRYYSARNMTLAIQSRHSLDTLQEYVCKIFREVPDSGIPRPSYTQFDFPFPVERLHRLYRVVPTKDYHSVEINWALPSLLKHYRTKPLHYISHLLGHEGRGSILSYLKKKVWAVGLYSGNDESGFEHNTTYAVLSISIELTDEGFKNVGKVLLIVFQYLVMVQKAGPIERIFREIQQMEKLNFDYAEELTAVENVENLSESMQLYPPEDYLAGDTLLYEYNPEIIKKCLDELTPEKCNIMLSSKTFDNEDICNLKEKWFGTKYSVEDIPQEWENEWNNLQINPELYLPTPNQFIPDNFDLLQPERDITTYPEKLCEDEWGELWFKQDQKFKLPRSYCSIYILSELLLQSPRLAALIDLYLNLFRQHVMEDIYPASMAQYSYSISATEKGIVIKTNGFNQKLHQVIELLLHHMETFEELLEQKAFQEIRQQQMKSYHNFILKPGNVRKEIRLAILQNVHWTAYEKLMEVKNVTTQDLLEELVAKIFPTCHIRVLVQGNTQASRAIEIYNQVKATKLKYGIAKSPIPELRTFELNNGCQVARAYGFNPADTNSSIINYYQGDPGSARSEVLHEFIQMIMDEPVFDFLRTREQLGYHVYCTNRNTFGILGLSITVNSQANKFSICHVNEKIETFLSQFVSTVENMSEEEMSSLRETLISMKQTVDLTLGQEVSRNWSEIVDGEYVFDRRKKQIDIIKEITKQETLNHLMSVLSSKDNQRYRKLSVQIIGARNPENGATPSLDDLLDQPFDVKLIGPDKEAGEKDFIQEQFITNISNFKKKLNLYPVTKIV</sequence>
<comment type="caution">
    <text evidence="10">The sequence shown here is derived from an EMBL/GenBank/DDBJ whole genome shotgun (WGS) entry which is preliminary data.</text>
</comment>
<dbReference type="PANTHER" id="PTHR43690:SF18">
    <property type="entry name" value="INSULIN-DEGRADING ENZYME-RELATED"/>
    <property type="match status" value="1"/>
</dbReference>
<dbReference type="AlphaFoldDB" id="A0AAN8X8E8"/>
<evidence type="ECO:0000313" key="11">
    <source>
        <dbReference type="Proteomes" id="UP001381693"/>
    </source>
</evidence>